<name>A0A928WZP0_LEPEC</name>
<keyword evidence="2" id="KW-0964">Secreted</keyword>
<dbReference type="InterPro" id="IPR047589">
    <property type="entry name" value="DUF11_rpt"/>
</dbReference>
<dbReference type="Pfam" id="PF17210">
    <property type="entry name" value="SdrD_B"/>
    <property type="match status" value="1"/>
</dbReference>
<proteinExistence type="predicted"/>
<dbReference type="SUPFAM" id="SSF117074">
    <property type="entry name" value="Hypothetical protein PA1324"/>
    <property type="match status" value="1"/>
</dbReference>
<feature type="domain" description="SD-repeat containing protein B" evidence="5">
    <location>
        <begin position="300"/>
        <end position="407"/>
    </location>
</feature>
<reference evidence="7" key="1">
    <citation type="submission" date="2020-10" db="EMBL/GenBank/DDBJ databases">
        <authorList>
            <person name="Castelo-Branco R."/>
            <person name="Eusebio N."/>
            <person name="Adriana R."/>
            <person name="Vieira A."/>
            <person name="Brugerolle De Fraissinette N."/>
            <person name="Rezende De Castro R."/>
            <person name="Schneider M.P."/>
            <person name="Vasconcelos V."/>
            <person name="Leao P.N."/>
        </authorList>
    </citation>
    <scope>NUCLEOTIDE SEQUENCE</scope>
    <source>
        <strain evidence="7">LEGE 11479</strain>
    </source>
</reference>
<dbReference type="GO" id="GO:0005576">
    <property type="term" value="C:extracellular region"/>
    <property type="evidence" value="ECO:0007669"/>
    <property type="project" value="UniProtKB-SubCell"/>
</dbReference>
<dbReference type="Proteomes" id="UP000615026">
    <property type="component" value="Unassembled WGS sequence"/>
</dbReference>
<feature type="region of interest" description="Disordered" evidence="4">
    <location>
        <begin position="616"/>
        <end position="637"/>
    </location>
</feature>
<feature type="compositionally biased region" description="Low complexity" evidence="4">
    <location>
        <begin position="616"/>
        <end position="629"/>
    </location>
</feature>
<accession>A0A928WZP0</accession>
<dbReference type="InterPro" id="IPR033764">
    <property type="entry name" value="Sdr_B"/>
</dbReference>
<dbReference type="SUPFAM" id="SSF63829">
    <property type="entry name" value="Calcium-dependent phosphotriesterase"/>
    <property type="match status" value="1"/>
</dbReference>
<evidence type="ECO:0000313" key="7">
    <source>
        <dbReference type="EMBL" id="MBE9066390.1"/>
    </source>
</evidence>
<evidence type="ECO:0000259" key="6">
    <source>
        <dbReference type="Pfam" id="PF20009"/>
    </source>
</evidence>
<dbReference type="Pfam" id="PF20009">
    <property type="entry name" value="GEVED"/>
    <property type="match status" value="1"/>
</dbReference>
<dbReference type="AlphaFoldDB" id="A0A928WZP0"/>
<protein>
    <recommendedName>
        <fullName evidence="9">DUF11 domain-containing protein</fullName>
    </recommendedName>
</protein>
<organism evidence="7 8">
    <name type="scientific">Leptolyngbya cf. ectocarpi LEGE 11479</name>
    <dbReference type="NCBI Taxonomy" id="1828722"/>
    <lineage>
        <taxon>Bacteria</taxon>
        <taxon>Bacillati</taxon>
        <taxon>Cyanobacteriota</taxon>
        <taxon>Cyanophyceae</taxon>
        <taxon>Leptolyngbyales</taxon>
        <taxon>Leptolyngbyaceae</taxon>
        <taxon>Leptolyngbya group</taxon>
        <taxon>Leptolyngbya</taxon>
    </lineage>
</organism>
<gene>
    <name evidence="7" type="ORF">IQ260_06965</name>
</gene>
<evidence type="ECO:0000256" key="1">
    <source>
        <dbReference type="ARBA" id="ARBA00004613"/>
    </source>
</evidence>
<comment type="subcellular location">
    <subcellularLocation>
        <location evidence="1">Secreted</location>
    </subcellularLocation>
</comment>
<keyword evidence="3" id="KW-0732">Signal</keyword>
<dbReference type="InterPro" id="IPR045474">
    <property type="entry name" value="GEVED"/>
</dbReference>
<evidence type="ECO:0000256" key="4">
    <source>
        <dbReference type="SAM" id="MobiDB-lite"/>
    </source>
</evidence>
<dbReference type="EMBL" id="JADEXP010000040">
    <property type="protein sequence ID" value="MBE9066390.1"/>
    <property type="molecule type" value="Genomic_DNA"/>
</dbReference>
<comment type="caution">
    <text evidence="7">The sequence shown here is derived from an EMBL/GenBank/DDBJ whole genome shotgun (WGS) entry which is preliminary data.</text>
</comment>
<evidence type="ECO:0000256" key="3">
    <source>
        <dbReference type="ARBA" id="ARBA00022729"/>
    </source>
</evidence>
<dbReference type="Gene3D" id="2.60.40.10">
    <property type="entry name" value="Immunoglobulins"/>
    <property type="match status" value="1"/>
</dbReference>
<dbReference type="NCBIfam" id="TIGR01451">
    <property type="entry name" value="B_ant_repeat"/>
    <property type="match status" value="1"/>
</dbReference>
<keyword evidence="8" id="KW-1185">Reference proteome</keyword>
<feature type="region of interest" description="Disordered" evidence="4">
    <location>
        <begin position="406"/>
        <end position="435"/>
    </location>
</feature>
<evidence type="ECO:0000256" key="2">
    <source>
        <dbReference type="ARBA" id="ARBA00022525"/>
    </source>
</evidence>
<feature type="compositionally biased region" description="Acidic residues" evidence="4">
    <location>
        <begin position="411"/>
        <end position="430"/>
    </location>
</feature>
<sequence length="1203" mass="125575">MLNPQSHQPYRSYPPKFYAQDKSLGVLVTALLLCGGMSPWLVPALADTLAGTEIRNTAVGAFEDPDNLGAVVEVTSNEVVVTVAEVAGIVINNGPTAVVEAPNTVTGAGPSQDDGDINPEDVVYFTFTLINVGNDATQFFIPNAPSAITGGTLADDIQLMAYDPDGTGTSIVDLTGNNITVPASGATTGTLLNGIAATNDGSVLRNGSITIRVPIKIDAGLNDGDTVTVVMGDTPAPPNASRQNQPYSAGIRDIYTHDNLDGATEEAAGDPMNGDTANHRQEASSSQEVPVGVAIGDISGRAWQDDNGNGLRDAGETGIDSIVVELFDTNGVSQGITSTAGGGLYNFLNLPVGDYVVQFTPPPNFTVAPIDQGVDDTVDSDVKLVVNQTNPVSVVNGVVTEHVDLGLVPDSDNDSATDPEEGTGDSDGDGTPDFLDFDPTGYFYDEATGEIIPGGLVTINGDEAADQLNIYYDGSTGYYQWLGEVPGVYTQTIILPPGYEFSDTCLLRPLSDIFDPTGGPSPTVIGAYQDGNTGFLQNTTCAPSYLVFDLEPGDPIVINNNIPLKAITASQDYGDAPDTGIGTGVNDYQTVAIDNGPIHTLGSGISLGSTVTTDTDGGSFSGTAGSNGDATDDTGDDGVRLNSNDLQGQTLTAGESVTLDITTQGSGVLNAWIDWNGDGDFLDTDEQISSDANVSGGTLNVAVPFFATVGTTYARFRYSSDTGLGPTGTASNGEVEDYQVAIAPNPTIPTPPSSCVFDGTVWYNTSNRLYTYDTFTNTNTLQTNLARAYGDIAWGVDGNLYGIDFTSISKLYQIDPTTGQGTAFPTLPFDVESGNSLSGDNLGWLYFGSGESGTSAVNTYDNEVTLRHNIYTGVSEQWIDFGDYGFADDRPSGDFIFIDGFAYVAWANNFDTSLVTVELLKVGPLGSNNEAIATTTVTSLGALPTNTFGLAGNDTGNIFAFSGTGNKIYRVEVSPFAVTEVGTLSDLPFGSSGEFESYGVTCTSPATNAPDVLLVKRITRINNSTTNLNDNTDLTQVVNDNVANSSDDHSNWPTNYLIGELNAGLVKPGDEIEYTVYFLNAGSADAGDVRICDWIQPNQSFVAGLYGSNDIELQQAGSTYNLTATSDVNTADRAELATVGSLPAGPTCNLPAAATNNSDAVLVLDVTGTVGNPTGLPTVPGSTGQGTPNNSYGLFRFTTKVDE</sequence>
<evidence type="ECO:0000313" key="8">
    <source>
        <dbReference type="Proteomes" id="UP000615026"/>
    </source>
</evidence>
<feature type="region of interest" description="Disordered" evidence="4">
    <location>
        <begin position="262"/>
        <end position="289"/>
    </location>
</feature>
<feature type="domain" description="GEVED" evidence="6">
    <location>
        <begin position="669"/>
        <end position="740"/>
    </location>
</feature>
<dbReference type="RefSeq" id="WP_193992111.1">
    <property type="nucleotide sequence ID" value="NZ_JADEXP010000040.1"/>
</dbReference>
<dbReference type="InterPro" id="IPR013783">
    <property type="entry name" value="Ig-like_fold"/>
</dbReference>
<evidence type="ECO:0008006" key="9">
    <source>
        <dbReference type="Google" id="ProtNLM"/>
    </source>
</evidence>
<evidence type="ECO:0000259" key="5">
    <source>
        <dbReference type="Pfam" id="PF17210"/>
    </source>
</evidence>